<reference evidence="3" key="1">
    <citation type="submission" date="2022-11" db="UniProtKB">
        <authorList>
            <consortium name="WormBaseParasite"/>
        </authorList>
    </citation>
    <scope>IDENTIFICATION</scope>
</reference>
<dbReference type="AlphaFoldDB" id="A0A914DZ05"/>
<name>A0A914DZ05_9BILA</name>
<organism evidence="2 3">
    <name type="scientific">Acrobeloides nanus</name>
    <dbReference type="NCBI Taxonomy" id="290746"/>
    <lineage>
        <taxon>Eukaryota</taxon>
        <taxon>Metazoa</taxon>
        <taxon>Ecdysozoa</taxon>
        <taxon>Nematoda</taxon>
        <taxon>Chromadorea</taxon>
        <taxon>Rhabditida</taxon>
        <taxon>Tylenchina</taxon>
        <taxon>Cephalobomorpha</taxon>
        <taxon>Cephaloboidea</taxon>
        <taxon>Cephalobidae</taxon>
        <taxon>Acrobeloides</taxon>
    </lineage>
</organism>
<keyword evidence="1" id="KW-0472">Membrane</keyword>
<protein>
    <submittedName>
        <fullName evidence="3">G protein-coupled receptor</fullName>
    </submittedName>
</protein>
<feature type="transmembrane region" description="Helical" evidence="1">
    <location>
        <begin position="42"/>
        <end position="65"/>
    </location>
</feature>
<feature type="transmembrane region" description="Helical" evidence="1">
    <location>
        <begin position="154"/>
        <end position="177"/>
    </location>
</feature>
<feature type="transmembrane region" description="Helical" evidence="1">
    <location>
        <begin position="116"/>
        <end position="134"/>
    </location>
</feature>
<evidence type="ECO:0000313" key="2">
    <source>
        <dbReference type="Proteomes" id="UP000887540"/>
    </source>
</evidence>
<evidence type="ECO:0000256" key="1">
    <source>
        <dbReference type="SAM" id="Phobius"/>
    </source>
</evidence>
<accession>A0A914DZ05</accession>
<dbReference type="WBParaSite" id="ACRNAN_scaffold4437.g13210.t1">
    <property type="protein sequence ID" value="ACRNAN_scaffold4437.g13210.t1"/>
    <property type="gene ID" value="ACRNAN_scaffold4437.g13210"/>
</dbReference>
<dbReference type="Proteomes" id="UP000887540">
    <property type="component" value="Unplaced"/>
</dbReference>
<keyword evidence="2" id="KW-1185">Reference proteome</keyword>
<sequence length="183" mass="21468">MAPTVQDYIELVIDVPAFLFHISMAIFLIAKIHKNHPDFNGGFYHIFAITAIIDIIGYLNTFRLLRAAYKFDWMVYDYVNCTDCSFYSFYAQFNWASSGYLSYFDYFAHTIWRGKTLGIVLFLMFLVPLVVLSIGQWMNTRVLYYYFEDKNTQIFFFLRGAAFCMITGILTISFNIYSCVEIL</sequence>
<evidence type="ECO:0000313" key="3">
    <source>
        <dbReference type="WBParaSite" id="ACRNAN_scaffold4437.g13210.t1"/>
    </source>
</evidence>
<feature type="transmembrane region" description="Helical" evidence="1">
    <location>
        <begin position="12"/>
        <end position="30"/>
    </location>
</feature>
<proteinExistence type="predicted"/>
<keyword evidence="1" id="KW-0812">Transmembrane</keyword>
<keyword evidence="1" id="KW-1133">Transmembrane helix</keyword>